<dbReference type="KEGG" id="prn:BW723_02715"/>
<feature type="chain" id="PRO_5008615653" description="Spermatogenesis-associated protein 20-like TRX domain-containing protein" evidence="1">
    <location>
        <begin position="21"/>
        <end position="161"/>
    </location>
</feature>
<feature type="domain" description="Spermatogenesis-associated protein 20-like TRX" evidence="2">
    <location>
        <begin position="39"/>
        <end position="94"/>
    </location>
</feature>
<dbReference type="STRING" id="996801.BW723_02715"/>
<name>A0A1B8TVP7_9FLAO</name>
<dbReference type="Gene3D" id="3.40.30.10">
    <property type="entry name" value="Glutaredoxin"/>
    <property type="match status" value="1"/>
</dbReference>
<feature type="signal peptide" evidence="1">
    <location>
        <begin position="1"/>
        <end position="20"/>
    </location>
</feature>
<dbReference type="EMBL" id="LSFL01000035">
    <property type="protein sequence ID" value="OBY63707.1"/>
    <property type="molecule type" value="Genomic_DNA"/>
</dbReference>
<evidence type="ECO:0000259" key="2">
    <source>
        <dbReference type="Pfam" id="PF03190"/>
    </source>
</evidence>
<dbReference type="Pfam" id="PF03190">
    <property type="entry name" value="Thioredox_DsbH"/>
    <property type="match status" value="1"/>
</dbReference>
<comment type="caution">
    <text evidence="3">The sequence shown here is derived from an EMBL/GenBank/DDBJ whole genome shotgun (WGS) entry which is preliminary data.</text>
</comment>
<evidence type="ECO:0000256" key="1">
    <source>
        <dbReference type="SAM" id="SignalP"/>
    </source>
</evidence>
<proteinExistence type="predicted"/>
<dbReference type="RefSeq" id="WP_068362647.1">
    <property type="nucleotide sequence ID" value="NZ_CP019337.1"/>
</dbReference>
<dbReference type="SUPFAM" id="SSF52833">
    <property type="entry name" value="Thioredoxin-like"/>
    <property type="match status" value="1"/>
</dbReference>
<dbReference type="InterPro" id="IPR004879">
    <property type="entry name" value="Ssp411-like_TRX"/>
</dbReference>
<accession>A0A1B8TVP7</accession>
<dbReference type="InterPro" id="IPR036249">
    <property type="entry name" value="Thioredoxin-like_sf"/>
</dbReference>
<gene>
    <name evidence="3" type="ORF">LPB301_12985</name>
</gene>
<dbReference type="AlphaFoldDB" id="A0A1B8TVP7"/>
<reference evidence="4" key="1">
    <citation type="submission" date="2016-02" db="EMBL/GenBank/DDBJ databases">
        <title>Paenibacillus sp. LPB0068, isolated from Crassostrea gigas.</title>
        <authorList>
            <person name="Shin S.-K."/>
            <person name="Yi H."/>
        </authorList>
    </citation>
    <scope>NUCLEOTIDE SEQUENCE [LARGE SCALE GENOMIC DNA]</scope>
    <source>
        <strain evidence="4">KCTC 23969</strain>
    </source>
</reference>
<dbReference type="OrthoDB" id="9811036at2"/>
<evidence type="ECO:0000313" key="4">
    <source>
        <dbReference type="Proteomes" id="UP000092612"/>
    </source>
</evidence>
<organism evidence="3 4">
    <name type="scientific">Polaribacter reichenbachii</name>
    <dbReference type="NCBI Taxonomy" id="996801"/>
    <lineage>
        <taxon>Bacteria</taxon>
        <taxon>Pseudomonadati</taxon>
        <taxon>Bacteroidota</taxon>
        <taxon>Flavobacteriia</taxon>
        <taxon>Flavobacteriales</taxon>
        <taxon>Flavobacteriaceae</taxon>
    </lineage>
</organism>
<dbReference type="Proteomes" id="UP000092612">
    <property type="component" value="Unassembled WGS sequence"/>
</dbReference>
<evidence type="ECO:0000313" key="3">
    <source>
        <dbReference type="EMBL" id="OBY63707.1"/>
    </source>
</evidence>
<sequence>MKINKVLTFILFFGCFAVNAQQTEIKLKEYSFSETERLQENNPRPLFIFIYTDWCKICEGMKKTTFKNNEVISLLNKHFYFIKLNGEEKKDITFLGKTFAYKPTGNKTGTHQLAKELSSIKGKISYPTTTILNSKFEIDIQVDSFINSKKMKKILESYLNH</sequence>
<keyword evidence="4" id="KW-1185">Reference proteome</keyword>
<keyword evidence="1" id="KW-0732">Signal</keyword>
<protein>
    <recommendedName>
        <fullName evidence="2">Spermatogenesis-associated protein 20-like TRX domain-containing protein</fullName>
    </recommendedName>
</protein>